<name>A0ABY6KG08_9ARAC</name>
<protein>
    <recommendedName>
        <fullName evidence="2">Carboxylesterase type B domain-containing protein</fullName>
    </recommendedName>
</protein>
<sequence>MSHITSFGNSDKSQLSKVTSVWQRVEFLIKAGDYEVLLRIMFSIYHRLCVFTGVINIIAAHGDVIVVSMNYRVGAMGFFSGGTRDEP</sequence>
<dbReference type="Pfam" id="PF00135">
    <property type="entry name" value="COesterase"/>
    <property type="match status" value="1"/>
</dbReference>
<evidence type="ECO:0000313" key="4">
    <source>
        <dbReference type="Proteomes" id="UP001235939"/>
    </source>
</evidence>
<dbReference type="Proteomes" id="UP001235939">
    <property type="component" value="Chromosome 05"/>
</dbReference>
<feature type="domain" description="Carboxylesterase type B" evidence="2">
    <location>
        <begin position="57"/>
        <end position="85"/>
    </location>
</feature>
<dbReference type="InterPro" id="IPR029058">
    <property type="entry name" value="AB_hydrolase_fold"/>
</dbReference>
<proteinExistence type="predicted"/>
<evidence type="ECO:0000256" key="1">
    <source>
        <dbReference type="ARBA" id="ARBA00023180"/>
    </source>
</evidence>
<keyword evidence="1" id="KW-0325">Glycoprotein</keyword>
<evidence type="ECO:0000313" key="3">
    <source>
        <dbReference type="EMBL" id="UYV67765.1"/>
    </source>
</evidence>
<dbReference type="Gene3D" id="3.40.50.1820">
    <property type="entry name" value="alpha/beta hydrolase"/>
    <property type="match status" value="1"/>
</dbReference>
<gene>
    <name evidence="3" type="ORF">LAZ67_5001924</name>
</gene>
<evidence type="ECO:0000259" key="2">
    <source>
        <dbReference type="Pfam" id="PF00135"/>
    </source>
</evidence>
<reference evidence="3 4" key="1">
    <citation type="submission" date="2022-01" db="EMBL/GenBank/DDBJ databases">
        <title>A chromosomal length assembly of Cordylochernes scorpioides.</title>
        <authorList>
            <person name="Zeh D."/>
            <person name="Zeh J."/>
        </authorList>
    </citation>
    <scope>NUCLEOTIDE SEQUENCE [LARGE SCALE GENOMIC DNA]</scope>
    <source>
        <strain evidence="3">IN4F17</strain>
        <tissue evidence="3">Whole Body</tissue>
    </source>
</reference>
<dbReference type="InterPro" id="IPR002018">
    <property type="entry name" value="CarbesteraseB"/>
</dbReference>
<keyword evidence="4" id="KW-1185">Reference proteome</keyword>
<dbReference type="SUPFAM" id="SSF53474">
    <property type="entry name" value="alpha/beta-Hydrolases"/>
    <property type="match status" value="1"/>
</dbReference>
<dbReference type="EMBL" id="CP092867">
    <property type="protein sequence ID" value="UYV67765.1"/>
    <property type="molecule type" value="Genomic_DNA"/>
</dbReference>
<accession>A0ABY6KG08</accession>
<organism evidence="3 4">
    <name type="scientific">Cordylochernes scorpioides</name>
    <dbReference type="NCBI Taxonomy" id="51811"/>
    <lineage>
        <taxon>Eukaryota</taxon>
        <taxon>Metazoa</taxon>
        <taxon>Ecdysozoa</taxon>
        <taxon>Arthropoda</taxon>
        <taxon>Chelicerata</taxon>
        <taxon>Arachnida</taxon>
        <taxon>Pseudoscorpiones</taxon>
        <taxon>Cheliferoidea</taxon>
        <taxon>Chernetidae</taxon>
        <taxon>Cordylochernes</taxon>
    </lineage>
</organism>